<dbReference type="EMBL" id="JAUSZS010000002">
    <property type="protein sequence ID" value="MDQ0930250.1"/>
    <property type="molecule type" value="Genomic_DNA"/>
</dbReference>
<reference evidence="2 3" key="1">
    <citation type="submission" date="2023-07" db="EMBL/GenBank/DDBJ databases">
        <title>Comparative genomics of wheat-associated soil bacteria to identify genetic determinants of phenazine resistance.</title>
        <authorList>
            <person name="Mouncey N."/>
        </authorList>
    </citation>
    <scope>NUCLEOTIDE SEQUENCE [LARGE SCALE GENOMIC DNA]</scope>
    <source>
        <strain evidence="2 3">W2I16</strain>
    </source>
</reference>
<evidence type="ECO:0000256" key="1">
    <source>
        <dbReference type="SAM" id="MobiDB-lite"/>
    </source>
</evidence>
<dbReference type="Proteomes" id="UP001223072">
    <property type="component" value="Unassembled WGS sequence"/>
</dbReference>
<protein>
    <submittedName>
        <fullName evidence="2">Uncharacterized protein</fullName>
    </submittedName>
</protein>
<keyword evidence="3" id="KW-1185">Reference proteome</keyword>
<evidence type="ECO:0000313" key="2">
    <source>
        <dbReference type="EMBL" id="MDQ0930250.1"/>
    </source>
</evidence>
<proteinExistence type="predicted"/>
<comment type="caution">
    <text evidence="2">The sequence shown here is derived from an EMBL/GenBank/DDBJ whole genome shotgun (WGS) entry which is preliminary data.</text>
</comment>
<dbReference type="RefSeq" id="WP_307624550.1">
    <property type="nucleotide sequence ID" value="NZ_JAUSZS010000002.1"/>
</dbReference>
<feature type="region of interest" description="Disordered" evidence="1">
    <location>
        <begin position="26"/>
        <end position="47"/>
    </location>
</feature>
<organism evidence="2 3">
    <name type="scientific">Streptomyces turgidiscabies</name>
    <dbReference type="NCBI Taxonomy" id="85558"/>
    <lineage>
        <taxon>Bacteria</taxon>
        <taxon>Bacillati</taxon>
        <taxon>Actinomycetota</taxon>
        <taxon>Actinomycetes</taxon>
        <taxon>Kitasatosporales</taxon>
        <taxon>Streptomycetaceae</taxon>
        <taxon>Streptomyces</taxon>
    </lineage>
</organism>
<gene>
    <name evidence="2" type="ORF">QFZ49_000157</name>
</gene>
<evidence type="ECO:0000313" key="3">
    <source>
        <dbReference type="Proteomes" id="UP001223072"/>
    </source>
</evidence>
<name>A0ABU0RE34_9ACTN</name>
<sequence>MNVEHAQQTTAAEIRTAIKAATPRAVYPDDEFGSPDSPSVRVAGWDPDETQSNERLLKQSTSHLTKQGWKIFPETTDSDDRSARIIKPGLASGRLYASNQSLTFTGSVEV</sequence>
<accession>A0ABU0RE34</accession>